<accession>U5MVL1</accession>
<dbReference type="KEGG" id="csb:CLSA_c27100"/>
<evidence type="ECO:0000313" key="2">
    <source>
        <dbReference type="Proteomes" id="UP000017118"/>
    </source>
</evidence>
<proteinExistence type="predicted"/>
<dbReference type="HOGENOM" id="CLU_193586_1_1_9"/>
<name>U5MVL1_CLOSA</name>
<dbReference type="PATRIC" id="fig|1345695.10.peg.1923"/>
<dbReference type="EMBL" id="CP006721">
    <property type="protein sequence ID" value="AGX43681.1"/>
    <property type="molecule type" value="Genomic_DNA"/>
</dbReference>
<dbReference type="AlphaFoldDB" id="U5MVL1"/>
<sequence length="63" mass="7592">MFYLFLDLLKSQTTEDEFEKILKDTDDDIKFNRVSFEKTTTLKEYIRICAICTKLYSRTVKKI</sequence>
<dbReference type="OrthoDB" id="1922248at2"/>
<keyword evidence="2" id="KW-1185">Reference proteome</keyword>
<dbReference type="Proteomes" id="UP000017118">
    <property type="component" value="Chromosome"/>
</dbReference>
<dbReference type="GeneID" id="55475110"/>
<organism evidence="1 2">
    <name type="scientific">Clostridium saccharobutylicum DSM 13864</name>
    <dbReference type="NCBI Taxonomy" id="1345695"/>
    <lineage>
        <taxon>Bacteria</taxon>
        <taxon>Bacillati</taxon>
        <taxon>Bacillota</taxon>
        <taxon>Clostridia</taxon>
        <taxon>Eubacteriales</taxon>
        <taxon>Clostridiaceae</taxon>
        <taxon>Clostridium</taxon>
    </lineage>
</organism>
<evidence type="ECO:0000313" key="1">
    <source>
        <dbReference type="EMBL" id="AGX43681.1"/>
    </source>
</evidence>
<reference evidence="1 2" key="1">
    <citation type="journal article" date="2013" name="Genome Announc.">
        <title>Complete Genome Sequence of the Solvent Producer Clostridium saccharobutylicum NCP262 (DSM 13864).</title>
        <authorList>
            <person name="Poehlein A."/>
            <person name="Hartwich K."/>
            <person name="Krabben P."/>
            <person name="Ehrenreich A."/>
            <person name="Liebl W."/>
            <person name="Durre P."/>
            <person name="Gottschalk G."/>
            <person name="Daniel R."/>
        </authorList>
    </citation>
    <scope>NUCLEOTIDE SEQUENCE [LARGE SCALE GENOMIC DNA]</scope>
    <source>
        <strain evidence="1">DSM 13864</strain>
    </source>
</reference>
<dbReference type="eggNOG" id="ENOG5032443">
    <property type="taxonomic scope" value="Bacteria"/>
</dbReference>
<gene>
    <name evidence="1" type="ORF">CLSA_c27100</name>
</gene>
<dbReference type="RefSeq" id="WP_022746829.1">
    <property type="nucleotide sequence ID" value="NC_022571.1"/>
</dbReference>
<protein>
    <submittedName>
        <fullName evidence="1">Uncharacterized protein</fullName>
    </submittedName>
</protein>